<dbReference type="Proteomes" id="UP000029914">
    <property type="component" value="Chromosome"/>
</dbReference>
<dbReference type="HOGENOM" id="CLU_117103_1_0_11"/>
<evidence type="ECO:0000313" key="3">
    <source>
        <dbReference type="Proteomes" id="UP000029914"/>
    </source>
</evidence>
<reference evidence="2 3" key="1">
    <citation type="submission" date="2013-09" db="EMBL/GenBank/DDBJ databases">
        <title>Complete genome sequence of Corynebacterium doosanense CAU 212(T) (=DSM 45436(T)), isolated from activated sludge.</title>
        <authorList>
            <person name="Schaffert L."/>
            <person name="Albersmeier A."/>
            <person name="Kalinowski J."/>
            <person name="Ruckert C."/>
        </authorList>
    </citation>
    <scope>NUCLEOTIDE SEQUENCE [LARGE SCALE GENOMIC DNA]</scope>
    <source>
        <strain evidence="2 3">CAU 212</strain>
    </source>
</reference>
<feature type="transmembrane region" description="Helical" evidence="1">
    <location>
        <begin position="78"/>
        <end position="99"/>
    </location>
</feature>
<dbReference type="RefSeq" id="WP_018022918.1">
    <property type="nucleotide sequence ID" value="NZ_AQUX01000015.1"/>
</dbReference>
<dbReference type="KEGG" id="cdo:CDOO_01165"/>
<dbReference type="OrthoDB" id="4427349at2"/>
<keyword evidence="1" id="KW-0472">Membrane</keyword>
<dbReference type="STRING" id="558173.CDOO_01165"/>
<organism evidence="2 3">
    <name type="scientific">Corynebacterium doosanense CAU 212 = DSM 45436</name>
    <dbReference type="NCBI Taxonomy" id="558173"/>
    <lineage>
        <taxon>Bacteria</taxon>
        <taxon>Bacillati</taxon>
        <taxon>Actinomycetota</taxon>
        <taxon>Actinomycetes</taxon>
        <taxon>Mycobacteriales</taxon>
        <taxon>Corynebacteriaceae</taxon>
        <taxon>Corynebacterium</taxon>
    </lineage>
</organism>
<feature type="transmembrane region" description="Helical" evidence="1">
    <location>
        <begin position="14"/>
        <end position="34"/>
    </location>
</feature>
<evidence type="ECO:0000256" key="1">
    <source>
        <dbReference type="SAM" id="Phobius"/>
    </source>
</evidence>
<accession>A0A097ID59</accession>
<name>A0A097ID59_9CORY</name>
<dbReference type="eggNOG" id="ENOG50321B6">
    <property type="taxonomic scope" value="Bacteria"/>
</dbReference>
<feature type="transmembrane region" description="Helical" evidence="1">
    <location>
        <begin position="41"/>
        <end position="58"/>
    </location>
</feature>
<keyword evidence="3" id="KW-1185">Reference proteome</keyword>
<evidence type="ECO:0000313" key="2">
    <source>
        <dbReference type="EMBL" id="AIT60061.1"/>
    </source>
</evidence>
<dbReference type="AlphaFoldDB" id="A0A097ID59"/>
<dbReference type="EMBL" id="CP006764">
    <property type="protein sequence ID" value="AIT60061.1"/>
    <property type="molecule type" value="Genomic_DNA"/>
</dbReference>
<keyword evidence="1" id="KW-1133">Transmembrane helix</keyword>
<protein>
    <submittedName>
        <fullName evidence="2">Uncharacterized protein</fullName>
    </submittedName>
</protein>
<sequence>MTTDVDNYSLDDTLAGRLVQAGLVAGFVAIPDHVSDRRTEIALRAAVLAAGVGLVAYLNAAEEDPADEPDSYAPPEEVASPATTWAVIGGVAAGIVALAKGEDRAARWLSRRGITRPHAALGALSAAVVFAGSEIEHRRHEAA</sequence>
<gene>
    <name evidence="2" type="ORF">CDOO_01165</name>
</gene>
<proteinExistence type="predicted"/>
<keyword evidence="1" id="KW-0812">Transmembrane</keyword>